<dbReference type="InterPro" id="IPR029060">
    <property type="entry name" value="PIN-like_dom_sf"/>
</dbReference>
<dbReference type="SUPFAM" id="SSF88723">
    <property type="entry name" value="PIN domain-like"/>
    <property type="match status" value="1"/>
</dbReference>
<dbReference type="RefSeq" id="WP_343774013.1">
    <property type="nucleotide sequence ID" value="NZ_BAAADV010000004.1"/>
</dbReference>
<gene>
    <name evidence="3" type="ORF">GCM10009020_21490</name>
</gene>
<sequence length="179" mass="19215">MTAAYVFDTEAIIAFLYAEPGHEAVERRLAEVFREDAAGRESSEPSVAGAPEDAGEQSSPSPRSTSSREDAEGLLAASNASEVFYLVARFEGDSNEPTTASLRTADRDVRALERRGLSVQRADWRLVGEIKAHGDISLADACAVALAHDRDATLLAGADDDFDDLPVDVSVERFRTDGV</sequence>
<name>A0AAV3TBD6_9EURY</name>
<comment type="caution">
    <text evidence="3">The sequence shown here is derived from an EMBL/GenBank/DDBJ whole genome shotgun (WGS) entry which is preliminary data.</text>
</comment>
<evidence type="ECO:0000313" key="4">
    <source>
        <dbReference type="Proteomes" id="UP001500420"/>
    </source>
</evidence>
<dbReference type="AlphaFoldDB" id="A0AAV3TBD6"/>
<feature type="domain" description="PIN" evidence="2">
    <location>
        <begin position="72"/>
        <end position="166"/>
    </location>
</feature>
<accession>A0AAV3TBD6</accession>
<organism evidence="3 4">
    <name type="scientific">Natronoarchaeum mannanilyticum</name>
    <dbReference type="NCBI Taxonomy" id="926360"/>
    <lineage>
        <taxon>Archaea</taxon>
        <taxon>Methanobacteriati</taxon>
        <taxon>Methanobacteriota</taxon>
        <taxon>Stenosarchaea group</taxon>
        <taxon>Halobacteria</taxon>
        <taxon>Halobacteriales</taxon>
        <taxon>Natronoarchaeaceae</taxon>
    </lineage>
</organism>
<evidence type="ECO:0000313" key="3">
    <source>
        <dbReference type="EMBL" id="GAA0674004.1"/>
    </source>
</evidence>
<dbReference type="InterPro" id="IPR002716">
    <property type="entry name" value="PIN_dom"/>
</dbReference>
<dbReference type="Gene3D" id="3.40.50.1010">
    <property type="entry name" value="5'-nuclease"/>
    <property type="match status" value="1"/>
</dbReference>
<dbReference type="Pfam" id="PF01850">
    <property type="entry name" value="PIN"/>
    <property type="match status" value="1"/>
</dbReference>
<dbReference type="Proteomes" id="UP001500420">
    <property type="component" value="Unassembled WGS sequence"/>
</dbReference>
<dbReference type="EMBL" id="BAAADV010000004">
    <property type="protein sequence ID" value="GAA0674004.1"/>
    <property type="molecule type" value="Genomic_DNA"/>
</dbReference>
<proteinExistence type="predicted"/>
<feature type="region of interest" description="Disordered" evidence="1">
    <location>
        <begin position="35"/>
        <end position="72"/>
    </location>
</feature>
<protein>
    <recommendedName>
        <fullName evidence="2">PIN domain-containing protein</fullName>
    </recommendedName>
</protein>
<keyword evidence="4" id="KW-1185">Reference proteome</keyword>
<evidence type="ECO:0000259" key="2">
    <source>
        <dbReference type="Pfam" id="PF01850"/>
    </source>
</evidence>
<evidence type="ECO:0000256" key="1">
    <source>
        <dbReference type="SAM" id="MobiDB-lite"/>
    </source>
</evidence>
<reference evidence="3 4" key="1">
    <citation type="journal article" date="2019" name="Int. J. Syst. Evol. Microbiol.">
        <title>The Global Catalogue of Microorganisms (GCM) 10K type strain sequencing project: providing services to taxonomists for standard genome sequencing and annotation.</title>
        <authorList>
            <consortium name="The Broad Institute Genomics Platform"/>
            <consortium name="The Broad Institute Genome Sequencing Center for Infectious Disease"/>
            <person name="Wu L."/>
            <person name="Ma J."/>
        </authorList>
    </citation>
    <scope>NUCLEOTIDE SEQUENCE [LARGE SCALE GENOMIC DNA]</scope>
    <source>
        <strain evidence="3 4">JCM 16328</strain>
    </source>
</reference>